<evidence type="ECO:0008006" key="3">
    <source>
        <dbReference type="Google" id="ProtNLM"/>
    </source>
</evidence>
<dbReference type="InterPro" id="IPR032676">
    <property type="entry name" value="YkuD_2"/>
</dbReference>
<organism evidence="1 2">
    <name type="scientific">Candidatus Rickettsiella viridis</name>
    <dbReference type="NCBI Taxonomy" id="676208"/>
    <lineage>
        <taxon>Bacteria</taxon>
        <taxon>Pseudomonadati</taxon>
        <taxon>Pseudomonadota</taxon>
        <taxon>Gammaproteobacteria</taxon>
        <taxon>Legionellales</taxon>
        <taxon>Coxiellaceae</taxon>
        <taxon>Rickettsiella</taxon>
    </lineage>
</organism>
<proteinExistence type="predicted"/>
<keyword evidence="2" id="KW-1185">Reference proteome</keyword>
<accession>A0A2Z5V7Q0</accession>
<dbReference type="EMBL" id="AP018005">
    <property type="protein sequence ID" value="BBB15687.1"/>
    <property type="molecule type" value="Genomic_DNA"/>
</dbReference>
<gene>
    <name evidence="1" type="ORF">RVIR1_12280</name>
</gene>
<evidence type="ECO:0000313" key="2">
    <source>
        <dbReference type="Proteomes" id="UP000282483"/>
    </source>
</evidence>
<sequence>MAIPLLNSGEEVVIVISKKITSLLLLASGLFTMAVSASPTNDLNVQNEINQFRSKAPGLSPKALQVGLEAYSKARQQGLDKQRVLTIVDFTKPSTARRLWVLDLNKHTVLFNDYVAHGQNSGANYANNFSDNPGSLASSLGVFLTESTYGGKHGYSLRVKGLDKGFNDKAESRDIVFHRADYATAQFAQAHGRLGRSWGCFAVIPAIADSLIHTIKDGTLVVAYYPDPSWLSKSQFLS</sequence>
<reference evidence="1 2" key="1">
    <citation type="submission" date="2017-03" db="EMBL/GenBank/DDBJ databases">
        <title>The genome sequence of Candidatus Rickettsiella viridis.</title>
        <authorList>
            <person name="Nikoh N."/>
            <person name="Tsuchida T."/>
            <person name="Yamaguchi K."/>
            <person name="Maeda T."/>
            <person name="Shigenobu S."/>
            <person name="Fukatsu T."/>
        </authorList>
    </citation>
    <scope>NUCLEOTIDE SEQUENCE [LARGE SCALE GENOMIC DNA]</scope>
    <source>
        <strain evidence="1 2">Ap-RA04</strain>
    </source>
</reference>
<dbReference type="AlphaFoldDB" id="A0A2Z5V7Q0"/>
<evidence type="ECO:0000313" key="1">
    <source>
        <dbReference type="EMBL" id="BBB15687.1"/>
    </source>
</evidence>
<dbReference type="PANTHER" id="PTHR38477">
    <property type="entry name" value="HYPOTHETICAL EXPORTED PROTEIN"/>
    <property type="match status" value="1"/>
</dbReference>
<dbReference type="PANTHER" id="PTHR38477:SF1">
    <property type="entry name" value="MUREIN L,D-TRANSPEPTIDASE CATALYTIC DOMAIN FAMILY PROTEIN"/>
    <property type="match status" value="1"/>
</dbReference>
<dbReference type="Proteomes" id="UP000282483">
    <property type="component" value="Chromosome"/>
</dbReference>
<dbReference type="Pfam" id="PF13645">
    <property type="entry name" value="YkuD_2"/>
    <property type="match status" value="1"/>
</dbReference>
<dbReference type="KEGG" id="rvi:RVIR1_12280"/>
<protein>
    <recommendedName>
        <fullName evidence="3">Murein L,D-transpeptidase catalytic domain family protein</fullName>
    </recommendedName>
</protein>
<name>A0A2Z5V7Q0_9COXI</name>